<keyword evidence="2" id="KW-1133">Transmembrane helix</keyword>
<feature type="transmembrane region" description="Helical" evidence="2">
    <location>
        <begin position="66"/>
        <end position="87"/>
    </location>
</feature>
<reference evidence="3 4" key="1">
    <citation type="submission" date="2020-03" db="EMBL/GenBank/DDBJ databases">
        <title>Genomic Encyclopedia of Type Strains, Phase IV (KMG-IV): sequencing the most valuable type-strain genomes for metagenomic binning, comparative biology and taxonomic classification.</title>
        <authorList>
            <person name="Goeker M."/>
        </authorList>
    </citation>
    <scope>NUCLEOTIDE SEQUENCE [LARGE SCALE GENOMIC DNA]</scope>
    <source>
        <strain evidence="3 4">DSM 103870</strain>
    </source>
</reference>
<evidence type="ECO:0000313" key="4">
    <source>
        <dbReference type="Proteomes" id="UP001429580"/>
    </source>
</evidence>
<dbReference type="Pfam" id="PF02325">
    <property type="entry name" value="CCB3_YggT"/>
    <property type="match status" value="1"/>
</dbReference>
<comment type="similarity">
    <text evidence="1">Belongs to the YggT family.</text>
</comment>
<dbReference type="InterPro" id="IPR003425">
    <property type="entry name" value="CCB3/YggT"/>
</dbReference>
<dbReference type="PANTHER" id="PTHR33219:SF14">
    <property type="entry name" value="PROTEIN COFACTOR ASSEMBLY OF COMPLEX C SUBUNIT B CCB3, CHLOROPLASTIC-RELATED"/>
    <property type="match status" value="1"/>
</dbReference>
<keyword evidence="2" id="KW-0472">Membrane</keyword>
<accession>A0ABX0UUF7</accession>
<dbReference type="PANTHER" id="PTHR33219">
    <property type="entry name" value="YLMG HOMOLOG PROTEIN 2, CHLOROPLASTIC"/>
    <property type="match status" value="1"/>
</dbReference>
<gene>
    <name evidence="3" type="ORF">FHS82_000411</name>
</gene>
<sequence length="96" mass="10828">MQSVLDVVQLVLNLYTYVIIASAILSWLIAFDVVNTRNGFVHSAVNFLYQLTEPLLRPIRSVLPNLGGIDISPVILLLGVFFLQSFIDRYLRPLLP</sequence>
<keyword evidence="4" id="KW-1185">Reference proteome</keyword>
<evidence type="ECO:0000313" key="3">
    <source>
        <dbReference type="EMBL" id="NIJ56598.1"/>
    </source>
</evidence>
<protein>
    <submittedName>
        <fullName evidence="3">YggT family protein</fullName>
    </submittedName>
</protein>
<dbReference type="Proteomes" id="UP001429580">
    <property type="component" value="Unassembled WGS sequence"/>
</dbReference>
<evidence type="ECO:0000256" key="2">
    <source>
        <dbReference type="SAM" id="Phobius"/>
    </source>
</evidence>
<comment type="caution">
    <text evidence="3">The sequence shown here is derived from an EMBL/GenBank/DDBJ whole genome shotgun (WGS) entry which is preliminary data.</text>
</comment>
<proteinExistence type="inferred from homology"/>
<organism evidence="3 4">
    <name type="scientific">Pseudochelatococcus lubricantis</name>
    <dbReference type="NCBI Taxonomy" id="1538102"/>
    <lineage>
        <taxon>Bacteria</taxon>
        <taxon>Pseudomonadati</taxon>
        <taxon>Pseudomonadota</taxon>
        <taxon>Alphaproteobacteria</taxon>
        <taxon>Hyphomicrobiales</taxon>
        <taxon>Chelatococcaceae</taxon>
        <taxon>Pseudochelatococcus</taxon>
    </lineage>
</organism>
<dbReference type="RefSeq" id="WP_166948195.1">
    <property type="nucleotide sequence ID" value="NZ_JAASQI010000001.1"/>
</dbReference>
<dbReference type="EMBL" id="JAASQI010000001">
    <property type="protein sequence ID" value="NIJ56598.1"/>
    <property type="molecule type" value="Genomic_DNA"/>
</dbReference>
<keyword evidence="2" id="KW-0812">Transmembrane</keyword>
<evidence type="ECO:0000256" key="1">
    <source>
        <dbReference type="ARBA" id="ARBA00010894"/>
    </source>
</evidence>
<feature type="transmembrane region" description="Helical" evidence="2">
    <location>
        <begin position="14"/>
        <end position="34"/>
    </location>
</feature>
<name>A0ABX0UUF7_9HYPH</name>